<feature type="compositionally biased region" description="Polar residues" evidence="7">
    <location>
        <begin position="1346"/>
        <end position="1370"/>
    </location>
</feature>
<feature type="domain" description="RRM" evidence="8">
    <location>
        <begin position="796"/>
        <end position="867"/>
    </location>
</feature>
<dbReference type="GO" id="GO:0003723">
    <property type="term" value="F:RNA binding"/>
    <property type="evidence" value="ECO:0007669"/>
    <property type="project" value="UniProtKB-UniRule"/>
</dbReference>
<keyword evidence="3" id="KW-0863">Zinc-finger</keyword>
<feature type="compositionally biased region" description="Low complexity" evidence="7">
    <location>
        <begin position="770"/>
        <end position="789"/>
    </location>
</feature>
<dbReference type="GO" id="GO:0005634">
    <property type="term" value="C:nucleus"/>
    <property type="evidence" value="ECO:0007669"/>
    <property type="project" value="UniProtKB-SubCell"/>
</dbReference>
<dbReference type="RefSeq" id="XP_030635086.1">
    <property type="nucleotide sequence ID" value="XM_030779226.1"/>
</dbReference>
<feature type="compositionally biased region" description="Basic and acidic residues" evidence="7">
    <location>
        <begin position="1519"/>
        <end position="1548"/>
    </location>
</feature>
<feature type="compositionally biased region" description="Basic and acidic residues" evidence="7">
    <location>
        <begin position="1727"/>
        <end position="1755"/>
    </location>
</feature>
<feature type="region of interest" description="Disordered" evidence="7">
    <location>
        <begin position="351"/>
        <end position="374"/>
    </location>
</feature>
<feature type="compositionally biased region" description="Basic residues" evidence="7">
    <location>
        <begin position="613"/>
        <end position="651"/>
    </location>
</feature>
<dbReference type="InParanoid" id="A0A6J2VV76"/>
<dbReference type="SMART" id="SM00451">
    <property type="entry name" value="ZnF_U1"/>
    <property type="match status" value="1"/>
</dbReference>
<keyword evidence="4" id="KW-0862">Zinc</keyword>
<feature type="compositionally biased region" description="Basic and acidic residues" evidence="7">
    <location>
        <begin position="1901"/>
        <end position="1912"/>
    </location>
</feature>
<dbReference type="Gene3D" id="3.30.70.330">
    <property type="match status" value="2"/>
</dbReference>
<dbReference type="Proteomes" id="UP000504632">
    <property type="component" value="Chromosome 7"/>
</dbReference>
<dbReference type="PANTHER" id="PTHR15491">
    <property type="match status" value="1"/>
</dbReference>
<dbReference type="SMART" id="SM00360">
    <property type="entry name" value="RRM"/>
    <property type="match status" value="2"/>
</dbReference>
<dbReference type="InterPro" id="IPR000504">
    <property type="entry name" value="RRM_dom"/>
</dbReference>
<feature type="region of interest" description="Disordered" evidence="7">
    <location>
        <begin position="872"/>
        <end position="910"/>
    </location>
</feature>
<feature type="compositionally biased region" description="Low complexity" evidence="7">
    <location>
        <begin position="1118"/>
        <end position="1142"/>
    </location>
</feature>
<keyword evidence="2" id="KW-0479">Metal-binding</keyword>
<feature type="compositionally biased region" description="Basic and acidic residues" evidence="7">
    <location>
        <begin position="1455"/>
        <end position="1469"/>
    </location>
</feature>
<accession>A0A6J2VV76</accession>
<keyword evidence="5" id="KW-0539">Nucleus</keyword>
<feature type="compositionally biased region" description="Polar residues" evidence="7">
    <location>
        <begin position="2192"/>
        <end position="2209"/>
    </location>
</feature>
<dbReference type="GO" id="GO:0008270">
    <property type="term" value="F:zinc ion binding"/>
    <property type="evidence" value="ECO:0007669"/>
    <property type="project" value="UniProtKB-KW"/>
</dbReference>
<name>A0A6J2VV76_CHACN</name>
<feature type="region of interest" description="Disordered" evidence="7">
    <location>
        <begin position="2164"/>
        <end position="2253"/>
    </location>
</feature>
<feature type="compositionally biased region" description="Basic residues" evidence="7">
    <location>
        <begin position="1714"/>
        <end position="1726"/>
    </location>
</feature>
<dbReference type="InterPro" id="IPR035979">
    <property type="entry name" value="RBD_domain_sf"/>
</dbReference>
<protein>
    <submittedName>
        <fullName evidence="11">Zinc finger protein 638</fullName>
    </submittedName>
</protein>
<dbReference type="PROSITE" id="PS50102">
    <property type="entry name" value="RRM"/>
    <property type="match status" value="1"/>
</dbReference>
<feature type="region of interest" description="Disordered" evidence="7">
    <location>
        <begin position="1809"/>
        <end position="1955"/>
    </location>
</feature>
<feature type="compositionally biased region" description="Polar residues" evidence="7">
    <location>
        <begin position="269"/>
        <end position="282"/>
    </location>
</feature>
<feature type="region of interest" description="Disordered" evidence="7">
    <location>
        <begin position="1510"/>
        <end position="1771"/>
    </location>
</feature>
<comment type="subcellular location">
    <subcellularLocation>
        <location evidence="1">Nucleus</location>
    </subcellularLocation>
</comment>
<feature type="compositionally biased region" description="Acidic residues" evidence="7">
    <location>
        <begin position="1664"/>
        <end position="1678"/>
    </location>
</feature>
<keyword evidence="10" id="KW-1185">Reference proteome</keyword>
<evidence type="ECO:0000313" key="10">
    <source>
        <dbReference type="Proteomes" id="UP000504632"/>
    </source>
</evidence>
<feature type="compositionally biased region" description="Polar residues" evidence="7">
    <location>
        <begin position="1832"/>
        <end position="1863"/>
    </location>
</feature>
<dbReference type="SUPFAM" id="SSF54928">
    <property type="entry name" value="RNA-binding domain, RBD"/>
    <property type="match status" value="2"/>
</dbReference>
<feature type="compositionally biased region" description="Low complexity" evidence="7">
    <location>
        <begin position="1654"/>
        <end position="1663"/>
    </location>
</feature>
<evidence type="ECO:0000256" key="6">
    <source>
        <dbReference type="PROSITE-ProRule" id="PRU00176"/>
    </source>
</evidence>
<dbReference type="InterPro" id="IPR003604">
    <property type="entry name" value="Matrin/U1-like-C_Znf_C2H2"/>
</dbReference>
<feature type="compositionally biased region" description="Basic and acidic residues" evidence="7">
    <location>
        <begin position="1104"/>
        <end position="1117"/>
    </location>
</feature>
<evidence type="ECO:0000256" key="3">
    <source>
        <dbReference type="ARBA" id="ARBA00022771"/>
    </source>
</evidence>
<feature type="compositionally biased region" description="Pro residues" evidence="7">
    <location>
        <begin position="468"/>
        <end position="482"/>
    </location>
</feature>
<evidence type="ECO:0000256" key="2">
    <source>
        <dbReference type="ARBA" id="ARBA00022723"/>
    </source>
</evidence>
<feature type="region of interest" description="Disordered" evidence="7">
    <location>
        <begin position="1442"/>
        <end position="1493"/>
    </location>
</feature>
<feature type="region of interest" description="Disordered" evidence="7">
    <location>
        <begin position="208"/>
        <end position="304"/>
    </location>
</feature>
<dbReference type="OrthoDB" id="10072641at2759"/>
<sequence>MLKGNKKLSAQDGVASTIASTNANNHLALVSRPEASNRFSLFLENCVPVTNSLNNFGSSPLFGPASLQLAQIKTQLALHQLNAIAASNVSAPAVASPALTLLNLLKVTMSHPLYNPRAGPFSGSQRPMISNQYGLGSQPALDLGPSRIGSAPGSMSGPRGGMMSPMVSPQMGLQMAQRPSQVSQDLDASIDMNIRGAREEVRLLAQMLQQPQPKQGDPRLRKEPREGLLSSGSSGFQGSQGPGRSDEPSVDWSGYQTPSKLFGPPGIAHSSSASQVFQTTGFGSTGGLDSPGPSEHRPGRYTSESASSILASFGLSNEDLELLSHYPDDQLTPDNLPFILRDIRIRKAKRNVSDMDTRPSAELLGPEPRQSKVIDYGHSSKFGFSEESPDSYQRDHLIKESPKYGREVSASPFGGVELPKRPQPGQPVSVPGSAQNLQKLPAVDLRTPPPSVDPKSAKALPGRLPMSQPIPAPVGRPAPLPPSLTGGSQGGMMPLGDITGGPKTIWPSTFPPPSSNPPGMKRLPTPTMMNDYSAATPRIFPHTCSLCNIECVRLKDWIEHQNTSLHIESCRRLRKQFPDWNVETISVTRNEPKLDRRSPKRHTRSNSYSRTPSPRRHHGSSGRRPRSRSRSRSPRKHRRSRSRSRSPRRVPRASPSSYRRRSRSPPRQRSRSPGYSRRSPPRTTRRTSPRRTSPSRHQRCSSSERLAKKLIESSDLSSITDSSSLKAVVQSLAPALLAELAKKKSGSSSSSLKSSGRKQSSSPTLKKSESNTSSTPKSSSSKNTTPKKSAAPGTSCLLRITGVPIGSTQQQLVDVIQPFGKIHTAILLKAIGEASVCMEREEDAKALVNCKELTMHGKILNISMERDIKDDVKSSKYQKKPVAKKKETPTTKTPQAVKAKPPTETSETTPVATKVVKREIPWRKNVVEISGLPETGVTVDDLTKLALPHGFNSVPVIAITQKKAYLEMPNTEAAEAMVKAFSKTPAKLQETELTISMMTQPIDLNYTESLFRVLMGMEKSPEIVTLPERLLTVSNVPNGQSAINEVQDLIKRFGAYRQTLPLNGRIIFEMENATIAKAVHSRFLKFPCIVQNNSLSFTLAKVAKTPDEGKKKPETKGSKPAAKLSKAGKKGPASGAKAPVKPTTQAKTKPTNTQSPVVAPAAKTSTVDVDAKPVETAATPQAVSDDGITENVDTTAEPATANAVTEDVAKVDATTEPSATNTGTEKAVRMDEKVAANITGENETKMDTATSAEGAITNSFSESNAAMDVTSPPVAATTNDTATSAEGAIANSFSENDAAMDVTSTPVAATTDNTADNASKMDVTITVEVATAGSASESGAKMDSQDVLQTDQTVVSEGRTVSTGDGVNTDPSEEGDKTAVDSQKDAQSEKAPAIGKVTLPTEQGKNEEEKTGSAEDPISVVSTDSVEGTVPVPLSVELSEVHSIPSKESTQCTDIKNDAEVKDDTEVKQGDLTTPEPTLSNAEPVPSHDKTLDFPPVTQEILKALEAAVHQCRMQSSLRRAEEEAKQKQAESTSKKSDTNKPSSDKGKKSQNSSDKGRHGHRESSERESSSRHRSRASSDEEQPPSTRRGGSSSSSSSASRRNKQDRSPVSKKSRGHEESKHKSHGTSKTTRSSRSDSKTKEKKTAEMDDLLDDNFPFNLDEFVTVDEVGDEVEEELPSAEQPSPKRKRSDDVPKSSATSASSVQKKSDDSTPKTHRPRPGAKAKQVKKETSKTTQKTNKDIKSEADVQKGDDVTGLKSADSTSISITETVEPQMQIVEGLRITKVESLATSQSLPAALMEMPIAERDKKTEPEMAAEPALALSTEDIGEVSKTQAQPDGSTIQATNTENGPSHVTETLQLDSSVAVEQKEDPQPSLVDQNAEPSTMGIKKESNIFLEVQSETRRDQKDGADVKPSNQNSLVTLDEVSEEEEDFPDDEPEEEELLKQQARENPEALLTVDEVGGDEVGAEEHLEKELQGLVTLDEIVEEEDEEEVNQEEDLVDAFNPETLVTLDEAKSDDDDKEEHEEAKCASPAVKVPALAEEAMRSPTLDEEGHDLEVLREMNFVTVDEVGAEEEEQPQKKEEEKEGESVTDKGKRAKRRSRQTPVRKSTRGKRVSGKTSDEIEEAETPCLEESATAASLLKEPSLAADSVDLELKADLHNLETETSIVAARTEDTSPGQGEEEEEQQQLPVQDTEVLQETAVSTEPTGARRKTIKEESKQRREAEEKQGPENKRARSQSPLNKDFTLPPFSPDNPIGLEFVVPKTGFFCQLCSLFYGNEETAKKSHCSSLRHYQNMEKYYKKLKSQQQCGTSDNVSSHRSVSQ</sequence>
<feature type="region of interest" description="Disordered" evidence="7">
    <location>
        <begin position="591"/>
        <end position="706"/>
    </location>
</feature>
<evidence type="ECO:0000256" key="7">
    <source>
        <dbReference type="SAM" id="MobiDB-lite"/>
    </source>
</evidence>
<feature type="compositionally biased region" description="Basic residues" evidence="7">
    <location>
        <begin position="679"/>
        <end position="699"/>
    </location>
</feature>
<dbReference type="InterPro" id="IPR000690">
    <property type="entry name" value="Matrin/U1-C_Znf_C2H2"/>
</dbReference>
<dbReference type="GeneID" id="115816261"/>
<feature type="region of interest" description="Disordered" evidence="7">
    <location>
        <begin position="401"/>
        <end position="518"/>
    </location>
</feature>
<dbReference type="PANTHER" id="PTHR15491:SF9">
    <property type="entry name" value="CIP1-INTERACTING ZINC FINGER PROTEIN"/>
    <property type="match status" value="1"/>
</dbReference>
<feature type="compositionally biased region" description="Low complexity" evidence="7">
    <location>
        <begin position="1814"/>
        <end position="1823"/>
    </location>
</feature>
<feature type="compositionally biased region" description="Polar residues" evidence="7">
    <location>
        <begin position="1143"/>
        <end position="1156"/>
    </location>
</feature>
<proteinExistence type="predicted"/>
<evidence type="ECO:0000256" key="4">
    <source>
        <dbReference type="ARBA" id="ARBA00022833"/>
    </source>
</evidence>
<feature type="compositionally biased region" description="Acidic residues" evidence="7">
    <location>
        <begin position="1926"/>
        <end position="1943"/>
    </location>
</feature>
<dbReference type="InterPro" id="IPR026811">
    <property type="entry name" value="CIZ1"/>
</dbReference>
<feature type="region of interest" description="Disordered" evidence="7">
    <location>
        <begin position="1333"/>
        <end position="1426"/>
    </location>
</feature>
<feature type="region of interest" description="Disordered" evidence="7">
    <location>
        <begin position="742"/>
        <end position="793"/>
    </location>
</feature>
<evidence type="ECO:0000256" key="5">
    <source>
        <dbReference type="ARBA" id="ARBA00023242"/>
    </source>
</evidence>
<feature type="compositionally biased region" description="Polar residues" evidence="7">
    <location>
        <begin position="1760"/>
        <end position="1771"/>
    </location>
</feature>
<feature type="compositionally biased region" description="Basic and acidic residues" evidence="7">
    <location>
        <begin position="1374"/>
        <end position="1388"/>
    </location>
</feature>
<feature type="compositionally biased region" description="Basic residues" evidence="7">
    <location>
        <begin position="658"/>
        <end position="670"/>
    </location>
</feature>
<feature type="compositionally biased region" description="Basic and acidic residues" evidence="7">
    <location>
        <begin position="1634"/>
        <end position="1647"/>
    </location>
</feature>
<feature type="compositionally biased region" description="Basic and acidic residues" evidence="7">
    <location>
        <begin position="1944"/>
        <end position="1953"/>
    </location>
</feature>
<evidence type="ECO:0000259" key="9">
    <source>
        <dbReference type="PROSITE" id="PS50171"/>
    </source>
</evidence>
<feature type="compositionally biased region" description="Acidic residues" evidence="7">
    <location>
        <begin position="1989"/>
        <end position="2002"/>
    </location>
</feature>
<feature type="compositionally biased region" description="Basic and acidic residues" evidence="7">
    <location>
        <begin position="2217"/>
        <end position="2237"/>
    </location>
</feature>
<evidence type="ECO:0000256" key="1">
    <source>
        <dbReference type="ARBA" id="ARBA00004123"/>
    </source>
</evidence>
<feature type="compositionally biased region" description="Basic and acidic residues" evidence="7">
    <location>
        <begin position="1404"/>
        <end position="1413"/>
    </location>
</feature>
<feature type="compositionally biased region" description="Low complexity" evidence="7">
    <location>
        <begin position="227"/>
        <end position="243"/>
    </location>
</feature>
<evidence type="ECO:0000259" key="8">
    <source>
        <dbReference type="PROSITE" id="PS50102"/>
    </source>
</evidence>
<feature type="compositionally biased region" description="Basic and acidic residues" evidence="7">
    <location>
        <begin position="1562"/>
        <end position="1571"/>
    </location>
</feature>
<feature type="domain" description="Matrin-type" evidence="9">
    <location>
        <begin position="2270"/>
        <end position="2301"/>
    </location>
</feature>
<gene>
    <name evidence="11" type="primary">LOC115816261</name>
</gene>
<dbReference type="PROSITE" id="PS50171">
    <property type="entry name" value="ZF_MATRIN"/>
    <property type="match status" value="1"/>
</dbReference>
<feature type="compositionally biased region" description="Basic and acidic residues" evidence="7">
    <location>
        <begin position="2079"/>
        <end position="2096"/>
    </location>
</feature>
<dbReference type="InterPro" id="IPR012677">
    <property type="entry name" value="Nucleotide-bd_a/b_plait_sf"/>
</dbReference>
<keyword evidence="6" id="KW-0694">RNA-binding</keyword>
<feature type="compositionally biased region" description="Low complexity" evidence="7">
    <location>
        <begin position="746"/>
        <end position="762"/>
    </location>
</feature>
<reference evidence="11" key="1">
    <citation type="submission" date="2025-08" db="UniProtKB">
        <authorList>
            <consortium name="RefSeq"/>
        </authorList>
    </citation>
    <scope>IDENTIFICATION</scope>
</reference>
<feature type="compositionally biased region" description="Basic and acidic residues" evidence="7">
    <location>
        <begin position="216"/>
        <end position="226"/>
    </location>
</feature>
<feature type="region of interest" description="Disordered" evidence="7">
    <location>
        <begin position="1104"/>
        <end position="1189"/>
    </location>
</feature>
<organism evidence="10 11">
    <name type="scientific">Chanos chanos</name>
    <name type="common">Milkfish</name>
    <name type="synonym">Mugil chanos</name>
    <dbReference type="NCBI Taxonomy" id="29144"/>
    <lineage>
        <taxon>Eukaryota</taxon>
        <taxon>Metazoa</taxon>
        <taxon>Chordata</taxon>
        <taxon>Craniata</taxon>
        <taxon>Vertebrata</taxon>
        <taxon>Euteleostomi</taxon>
        <taxon>Actinopterygii</taxon>
        <taxon>Neopterygii</taxon>
        <taxon>Teleostei</taxon>
        <taxon>Ostariophysi</taxon>
        <taxon>Gonorynchiformes</taxon>
        <taxon>Chanidae</taxon>
        <taxon>Chanos</taxon>
    </lineage>
</organism>
<feature type="compositionally biased region" description="Low complexity" evidence="7">
    <location>
        <begin position="1586"/>
        <end position="1600"/>
    </location>
</feature>
<evidence type="ECO:0000313" key="11">
    <source>
        <dbReference type="RefSeq" id="XP_030635086.1"/>
    </source>
</evidence>
<feature type="region of interest" description="Disordered" evidence="7">
    <location>
        <begin position="1989"/>
        <end position="2133"/>
    </location>
</feature>
<feature type="compositionally biased region" description="Polar residues" evidence="7">
    <location>
        <begin position="1696"/>
        <end position="1705"/>
    </location>
</feature>
<feature type="compositionally biased region" description="Polar residues" evidence="7">
    <location>
        <begin position="1471"/>
        <end position="1481"/>
    </location>
</feature>